<dbReference type="SUPFAM" id="SSF55418">
    <property type="entry name" value="eIF4e-like"/>
    <property type="match status" value="1"/>
</dbReference>
<dbReference type="InterPro" id="IPR001040">
    <property type="entry name" value="TIF_eIF_4E"/>
</dbReference>
<keyword evidence="5 9" id="KW-0648">Protein biosynthesis</keyword>
<reference evidence="11 12" key="1">
    <citation type="submission" date="2020-03" db="EMBL/GenBank/DDBJ databases">
        <title>FDA dAtabase for Regulatory Grade micrObial Sequences (FDA-ARGOS): Supporting development and validation of Infectious Disease Dx tests.</title>
        <authorList>
            <person name="Campos J."/>
            <person name="Goldberg B."/>
            <person name="Tallon L."/>
            <person name="Sadzewicz L."/>
            <person name="Vavikolanu K."/>
            <person name="Mehta A."/>
            <person name="Aluvathingal J."/>
            <person name="Nadendla S."/>
            <person name="Nandy P."/>
            <person name="Geyer C."/>
            <person name="Yan Y."/>
            <person name="Sichtig H."/>
        </authorList>
    </citation>
    <scope>NUCLEOTIDE SEQUENCE [LARGE SCALE GENOMIC DNA]</scope>
    <source>
        <strain evidence="11 12">FDAARGOS_656</strain>
    </source>
</reference>
<evidence type="ECO:0000256" key="9">
    <source>
        <dbReference type="RuleBase" id="RU004374"/>
    </source>
</evidence>
<dbReference type="Pfam" id="PF17056">
    <property type="entry name" value="KRE1"/>
    <property type="match status" value="1"/>
</dbReference>
<evidence type="ECO:0000256" key="1">
    <source>
        <dbReference type="ARBA" id="ARBA00009860"/>
    </source>
</evidence>
<dbReference type="GO" id="GO:0000340">
    <property type="term" value="F:RNA 7-methylguanosine cap binding"/>
    <property type="evidence" value="ECO:0007669"/>
    <property type="project" value="TreeGrafter"/>
</dbReference>
<evidence type="ECO:0000256" key="4">
    <source>
        <dbReference type="ARBA" id="ARBA00022884"/>
    </source>
</evidence>
<dbReference type="AlphaFoldDB" id="A0A8H6F2W1"/>
<organism evidence="11 12">
    <name type="scientific">Candida albicans</name>
    <name type="common">Yeast</name>
    <dbReference type="NCBI Taxonomy" id="5476"/>
    <lineage>
        <taxon>Eukaryota</taxon>
        <taxon>Fungi</taxon>
        <taxon>Dikarya</taxon>
        <taxon>Ascomycota</taxon>
        <taxon>Saccharomycotina</taxon>
        <taxon>Pichiomycetes</taxon>
        <taxon>Debaryomycetaceae</taxon>
        <taxon>Candida/Lodderomyces clade</taxon>
        <taxon>Candida</taxon>
    </lineage>
</organism>
<dbReference type="GO" id="GO:0003743">
    <property type="term" value="F:translation initiation factor activity"/>
    <property type="evidence" value="ECO:0007669"/>
    <property type="project" value="UniProtKB-KW"/>
</dbReference>
<evidence type="ECO:0000256" key="7">
    <source>
        <dbReference type="ARBA" id="ARBA00032656"/>
    </source>
</evidence>
<evidence type="ECO:0000256" key="5">
    <source>
        <dbReference type="ARBA" id="ARBA00022917"/>
    </source>
</evidence>
<dbReference type="FunFam" id="3.30.760.10:FF:000011">
    <property type="entry name" value="Eukaryotic translation initiation factor 4E"/>
    <property type="match status" value="1"/>
</dbReference>
<dbReference type="PROSITE" id="PS00813">
    <property type="entry name" value="IF4E"/>
    <property type="match status" value="1"/>
</dbReference>
<name>A0A8H6F2W1_CANAX</name>
<dbReference type="PANTHER" id="PTHR11960:SF8">
    <property type="entry name" value="EUKARYOTIC TRANSLATION INITIATION FACTOR 4E1-RELATED"/>
    <property type="match status" value="1"/>
</dbReference>
<gene>
    <name evidence="11" type="primary">TIF45</name>
    <name evidence="11" type="ORF">FOB64_003833</name>
</gene>
<evidence type="ECO:0000256" key="8">
    <source>
        <dbReference type="ARBA" id="ARBA00039255"/>
    </source>
</evidence>
<proteinExistence type="inferred from homology"/>
<evidence type="ECO:0000256" key="3">
    <source>
        <dbReference type="ARBA" id="ARBA00022845"/>
    </source>
</evidence>
<accession>A0A8H6F2W1</accession>
<sequence length="325" mass="36454">MNFNKFLIIISCYLACVFALANQNDGGDDDSKTKKTTTWVWVTTTIGGQLATISTAYSQKFISTHSSEDAKSVASGEIGLGSLSGSVGGIKTYSQTTITNANIAPSNNNVFLGIEIMSEELAQKTEELSLDSKTVFDSKEEFNAKHPLNSRWTLWYTKPQTNKSENWHDLLKPVITFSSVEEFWGIYNSIPPANQLPLKSDYHLFKEGIRPEWEDEANSKGGKWQFSFNKKSEVNPIINDLWLRGLLAVIGETIEDEENEVNGIVLNIRKQAYRVGIWTKDCDESKLKTVGERLKKVLQLNDEQKVEFMSHDASNTRGAEPQIVL</sequence>
<protein>
    <recommendedName>
        <fullName evidence="8">Eukaryotic translation initiation factor 4E</fullName>
    </recommendedName>
    <alternativeName>
        <fullName evidence="7">eIF-4F 25 kDa subunit</fullName>
    </alternativeName>
    <alternativeName>
        <fullName evidence="6">mRNA cap-binding protein</fullName>
    </alternativeName>
</protein>
<dbReference type="Pfam" id="PF01652">
    <property type="entry name" value="IF4E"/>
    <property type="match status" value="1"/>
</dbReference>
<dbReference type="GO" id="GO:0006417">
    <property type="term" value="P:regulation of translation"/>
    <property type="evidence" value="ECO:0007669"/>
    <property type="project" value="UniProtKB-KW"/>
</dbReference>
<keyword evidence="4 9" id="KW-0694">RNA-binding</keyword>
<evidence type="ECO:0000313" key="11">
    <source>
        <dbReference type="EMBL" id="KAF6068639.1"/>
    </source>
</evidence>
<dbReference type="InterPro" id="IPR031452">
    <property type="entry name" value="Kre1"/>
</dbReference>
<keyword evidence="2 9" id="KW-0396">Initiation factor</keyword>
<dbReference type="Proteomes" id="UP000536275">
    <property type="component" value="Unassembled WGS sequence"/>
</dbReference>
<dbReference type="EMBL" id="JABWAD010000052">
    <property type="protein sequence ID" value="KAF6068639.1"/>
    <property type="molecule type" value="Genomic_DNA"/>
</dbReference>
<comment type="caution">
    <text evidence="11">The sequence shown here is derived from an EMBL/GenBank/DDBJ whole genome shotgun (WGS) entry which is preliminary data.</text>
</comment>
<feature type="signal peptide" evidence="10">
    <location>
        <begin position="1"/>
        <end position="19"/>
    </location>
</feature>
<dbReference type="Gene3D" id="3.30.760.10">
    <property type="entry name" value="RNA Cap, Translation Initiation Factor Eif4e"/>
    <property type="match status" value="1"/>
</dbReference>
<keyword evidence="3" id="KW-0810">Translation regulation</keyword>
<feature type="chain" id="PRO_5034153017" description="Eukaryotic translation initiation factor 4E" evidence="10">
    <location>
        <begin position="20"/>
        <end position="325"/>
    </location>
</feature>
<dbReference type="PANTHER" id="PTHR11960">
    <property type="entry name" value="EUKARYOTIC TRANSLATION INITIATION FACTOR 4E RELATED"/>
    <property type="match status" value="1"/>
</dbReference>
<dbReference type="InterPro" id="IPR019770">
    <property type="entry name" value="TIF_eIF_4E_CS"/>
</dbReference>
<dbReference type="InterPro" id="IPR023398">
    <property type="entry name" value="TIF_eIF4e-like"/>
</dbReference>
<evidence type="ECO:0000256" key="2">
    <source>
        <dbReference type="ARBA" id="ARBA00022540"/>
    </source>
</evidence>
<dbReference type="GO" id="GO:0031505">
    <property type="term" value="P:fungal-type cell wall organization"/>
    <property type="evidence" value="ECO:0007669"/>
    <property type="project" value="InterPro"/>
</dbReference>
<evidence type="ECO:0000256" key="10">
    <source>
        <dbReference type="SAM" id="SignalP"/>
    </source>
</evidence>
<evidence type="ECO:0000256" key="6">
    <source>
        <dbReference type="ARBA" id="ARBA00030245"/>
    </source>
</evidence>
<dbReference type="GO" id="GO:0016281">
    <property type="term" value="C:eukaryotic translation initiation factor 4F complex"/>
    <property type="evidence" value="ECO:0007669"/>
    <property type="project" value="TreeGrafter"/>
</dbReference>
<evidence type="ECO:0000313" key="12">
    <source>
        <dbReference type="Proteomes" id="UP000536275"/>
    </source>
</evidence>
<keyword evidence="10" id="KW-0732">Signal</keyword>
<comment type="similarity">
    <text evidence="1 9">Belongs to the eukaryotic initiation factor 4E family.</text>
</comment>